<evidence type="ECO:0000256" key="3">
    <source>
        <dbReference type="ARBA" id="ARBA00023155"/>
    </source>
</evidence>
<dbReference type="SUPFAM" id="SSF46689">
    <property type="entry name" value="Homeodomain-like"/>
    <property type="match status" value="1"/>
</dbReference>
<evidence type="ECO:0000313" key="10">
    <source>
        <dbReference type="Proteomes" id="UP001163846"/>
    </source>
</evidence>
<dbReference type="PROSITE" id="PS50071">
    <property type="entry name" value="HOMEOBOX_2"/>
    <property type="match status" value="1"/>
</dbReference>
<dbReference type="GO" id="GO:0030154">
    <property type="term" value="P:cell differentiation"/>
    <property type="evidence" value="ECO:0007669"/>
    <property type="project" value="TreeGrafter"/>
</dbReference>
<feature type="compositionally biased region" description="Low complexity" evidence="7">
    <location>
        <begin position="307"/>
        <end position="325"/>
    </location>
</feature>
<evidence type="ECO:0000256" key="4">
    <source>
        <dbReference type="ARBA" id="ARBA00023242"/>
    </source>
</evidence>
<dbReference type="AlphaFoldDB" id="A0AA38PCU4"/>
<evidence type="ECO:0000256" key="7">
    <source>
        <dbReference type="SAM" id="MobiDB-lite"/>
    </source>
</evidence>
<accession>A0AA38PCU4</accession>
<proteinExistence type="predicted"/>
<protein>
    <recommendedName>
        <fullName evidence="8">Homeobox domain-containing protein</fullName>
    </recommendedName>
</protein>
<dbReference type="Pfam" id="PF00046">
    <property type="entry name" value="Homeodomain"/>
    <property type="match status" value="1"/>
</dbReference>
<dbReference type="Proteomes" id="UP001163846">
    <property type="component" value="Unassembled WGS sequence"/>
</dbReference>
<feature type="compositionally biased region" description="Polar residues" evidence="7">
    <location>
        <begin position="326"/>
        <end position="342"/>
    </location>
</feature>
<feature type="compositionally biased region" description="Low complexity" evidence="7">
    <location>
        <begin position="356"/>
        <end position="371"/>
    </location>
</feature>
<dbReference type="InterPro" id="IPR051000">
    <property type="entry name" value="Homeobox_DNA-bind_prot"/>
</dbReference>
<evidence type="ECO:0000256" key="6">
    <source>
        <dbReference type="RuleBase" id="RU000682"/>
    </source>
</evidence>
<name>A0AA38PCU4_9AGAR</name>
<keyword evidence="4 5" id="KW-0539">Nucleus</keyword>
<feature type="compositionally biased region" description="Low complexity" evidence="7">
    <location>
        <begin position="12"/>
        <end position="31"/>
    </location>
</feature>
<feature type="compositionally biased region" description="Low complexity" evidence="7">
    <location>
        <begin position="40"/>
        <end position="55"/>
    </location>
</feature>
<feature type="region of interest" description="Disordered" evidence="7">
    <location>
        <begin position="307"/>
        <end position="402"/>
    </location>
</feature>
<dbReference type="SMART" id="SM00389">
    <property type="entry name" value="HOX"/>
    <property type="match status" value="1"/>
</dbReference>
<dbReference type="GO" id="GO:0000978">
    <property type="term" value="F:RNA polymerase II cis-regulatory region sequence-specific DNA binding"/>
    <property type="evidence" value="ECO:0007669"/>
    <property type="project" value="TreeGrafter"/>
</dbReference>
<keyword evidence="10" id="KW-1185">Reference proteome</keyword>
<feature type="domain" description="Homeobox" evidence="8">
    <location>
        <begin position="250"/>
        <end position="310"/>
    </location>
</feature>
<evidence type="ECO:0000259" key="8">
    <source>
        <dbReference type="PROSITE" id="PS50071"/>
    </source>
</evidence>
<evidence type="ECO:0000256" key="2">
    <source>
        <dbReference type="ARBA" id="ARBA00023125"/>
    </source>
</evidence>
<feature type="region of interest" description="Disordered" evidence="7">
    <location>
        <begin position="220"/>
        <end position="258"/>
    </location>
</feature>
<dbReference type="Gene3D" id="1.10.10.60">
    <property type="entry name" value="Homeodomain-like"/>
    <property type="match status" value="1"/>
</dbReference>
<dbReference type="PROSITE" id="PS00027">
    <property type="entry name" value="HOMEOBOX_1"/>
    <property type="match status" value="1"/>
</dbReference>
<dbReference type="GO" id="GO:0005634">
    <property type="term" value="C:nucleus"/>
    <property type="evidence" value="ECO:0007669"/>
    <property type="project" value="UniProtKB-SubCell"/>
</dbReference>
<organism evidence="9 10">
    <name type="scientific">Lentinula raphanica</name>
    <dbReference type="NCBI Taxonomy" id="153919"/>
    <lineage>
        <taxon>Eukaryota</taxon>
        <taxon>Fungi</taxon>
        <taxon>Dikarya</taxon>
        <taxon>Basidiomycota</taxon>
        <taxon>Agaricomycotina</taxon>
        <taxon>Agaricomycetes</taxon>
        <taxon>Agaricomycetidae</taxon>
        <taxon>Agaricales</taxon>
        <taxon>Marasmiineae</taxon>
        <taxon>Omphalotaceae</taxon>
        <taxon>Lentinula</taxon>
    </lineage>
</organism>
<dbReference type="EMBL" id="MU806073">
    <property type="protein sequence ID" value="KAJ3840563.1"/>
    <property type="molecule type" value="Genomic_DNA"/>
</dbReference>
<keyword evidence="2 5" id="KW-0238">DNA-binding</keyword>
<gene>
    <name evidence="9" type="ORF">F5878DRAFT_61292</name>
</gene>
<comment type="caution">
    <text evidence="9">The sequence shown here is derived from an EMBL/GenBank/DDBJ whole genome shotgun (WGS) entry which is preliminary data.</text>
</comment>
<feature type="region of interest" description="Disordered" evidence="7">
    <location>
        <begin position="1"/>
        <end position="61"/>
    </location>
</feature>
<dbReference type="GO" id="GO:0000981">
    <property type="term" value="F:DNA-binding transcription factor activity, RNA polymerase II-specific"/>
    <property type="evidence" value="ECO:0007669"/>
    <property type="project" value="InterPro"/>
</dbReference>
<comment type="subcellular location">
    <subcellularLocation>
        <location evidence="1 5 6">Nucleus</location>
    </subcellularLocation>
</comment>
<dbReference type="InterPro" id="IPR017970">
    <property type="entry name" value="Homeobox_CS"/>
</dbReference>
<reference evidence="9" key="1">
    <citation type="submission" date="2022-08" db="EMBL/GenBank/DDBJ databases">
        <authorList>
            <consortium name="DOE Joint Genome Institute"/>
            <person name="Min B."/>
            <person name="Riley R."/>
            <person name="Sierra-Patev S."/>
            <person name="Naranjo-Ortiz M."/>
            <person name="Looney B."/>
            <person name="Konkel Z."/>
            <person name="Slot J.C."/>
            <person name="Sakamoto Y."/>
            <person name="Steenwyk J.L."/>
            <person name="Rokas A."/>
            <person name="Carro J."/>
            <person name="Camarero S."/>
            <person name="Ferreira P."/>
            <person name="Molpeceres G."/>
            <person name="Ruiz-Duenas F.J."/>
            <person name="Serrano A."/>
            <person name="Henrissat B."/>
            <person name="Drula E."/>
            <person name="Hughes K.W."/>
            <person name="Mata J.L."/>
            <person name="Ishikawa N.K."/>
            <person name="Vargas-Isla R."/>
            <person name="Ushijima S."/>
            <person name="Smith C.A."/>
            <person name="Ahrendt S."/>
            <person name="Andreopoulos W."/>
            <person name="He G."/>
            <person name="Labutti K."/>
            <person name="Lipzen A."/>
            <person name="Ng V."/>
            <person name="Sandor L."/>
            <person name="Barry K."/>
            <person name="Martinez A.T."/>
            <person name="Xiao Y."/>
            <person name="Gibbons J.G."/>
            <person name="Terashima K."/>
            <person name="Hibbett D.S."/>
            <person name="Grigoriev I.V."/>
        </authorList>
    </citation>
    <scope>NUCLEOTIDE SEQUENCE</scope>
    <source>
        <strain evidence="9">TFB9207</strain>
    </source>
</reference>
<dbReference type="InterPro" id="IPR001356">
    <property type="entry name" value="HD"/>
</dbReference>
<dbReference type="InterPro" id="IPR009057">
    <property type="entry name" value="Homeodomain-like_sf"/>
</dbReference>
<dbReference type="PANTHER" id="PTHR24324">
    <property type="entry name" value="HOMEOBOX PROTEIN HHEX"/>
    <property type="match status" value="1"/>
</dbReference>
<sequence>MSTSREDRYYASLSKTGKSSSLSGDQGFFQTGQGGRTVLPPISSAFPSSHPPASSYNHQYTQPRSMPTRYDYNHGLYNQWPGNNQSTAQMNYAYYDTTSDNRYTSQNYYSTYPSSRASPAVPEHGTDSRKLPPLTTSSGLGRDDRWTTSTASYSVGPAENPSYSGIRSPTASYPPSFNAYPSSGATNNFGSHVPLTDAPNQSHLHATNHSMLLPEPHRSMSPSYAPTGLQIPPSYTPPPVSPTTGTVNEPTIKKKRKRADAAQLKVLNETYARTAFPSTEERQALAKLLDMSARSVQIWFQNKRQSMRQTQTRQSSSSGASLHQSYGVTSSGEYEGHSTSGYESAGLHMPSNSAYSVPRSSQESHSSSVLSPTVPHRRPRSQDPSLADTIGVKSQQWSSPRF</sequence>
<evidence type="ECO:0000256" key="5">
    <source>
        <dbReference type="PROSITE-ProRule" id="PRU00108"/>
    </source>
</evidence>
<feature type="region of interest" description="Disordered" evidence="7">
    <location>
        <begin position="113"/>
        <end position="163"/>
    </location>
</feature>
<evidence type="ECO:0000313" key="9">
    <source>
        <dbReference type="EMBL" id="KAJ3840563.1"/>
    </source>
</evidence>
<feature type="DNA-binding region" description="Homeobox" evidence="5">
    <location>
        <begin position="252"/>
        <end position="311"/>
    </location>
</feature>
<evidence type="ECO:0000256" key="1">
    <source>
        <dbReference type="ARBA" id="ARBA00004123"/>
    </source>
</evidence>
<keyword evidence="3 5" id="KW-0371">Homeobox</keyword>
<dbReference type="PANTHER" id="PTHR24324:SF5">
    <property type="entry name" value="HEMATOPOIETICALLY-EXPRESSED HOMEOBOX PROTEIN HHEX"/>
    <property type="match status" value="1"/>
</dbReference>
<dbReference type="CDD" id="cd00086">
    <property type="entry name" value="homeodomain"/>
    <property type="match status" value="1"/>
</dbReference>
<feature type="compositionally biased region" description="Polar residues" evidence="7">
    <location>
        <begin position="392"/>
        <end position="402"/>
    </location>
</feature>